<gene>
    <name evidence="1" type="ORF">BIV57_11235</name>
</gene>
<accession>A0A1J7BFA1</accession>
<comment type="caution">
    <text evidence="1">The sequence shown here is derived from an EMBL/GenBank/DDBJ whole genome shotgun (WGS) entry which is preliminary data.</text>
</comment>
<sequence length="266" mass="27663">MIIQLESPLPGVAAELACRGSAAQMMRALLTAHPNAATAHQVAFADQDDTETLKRLIHKLGGWPTLAPVGELASSAALVLAERAIAEREFQRRALARKASSSPIPTPCALESTVPSTTLSLPPAYAWLALAVEPPELRAMALQELDSGQTALPVGTAFDVVRTAAATGLEAIPHLQHAGEQIGPVLLASTAPACRTYFLLPPGSTERWRAPGSRALPKQGDRLTVPGSGPCGGRIWLVPPDGRGVLTAPDALAAALQRVAEQVAAA</sequence>
<evidence type="ECO:0000313" key="2">
    <source>
        <dbReference type="Proteomes" id="UP000243342"/>
    </source>
</evidence>
<dbReference type="AlphaFoldDB" id="A0A1J7BFA1"/>
<organism evidence="1 2">
    <name type="scientific">Mangrovactinospora gilvigrisea</name>
    <dbReference type="NCBI Taxonomy" id="1428644"/>
    <lineage>
        <taxon>Bacteria</taxon>
        <taxon>Bacillati</taxon>
        <taxon>Actinomycetota</taxon>
        <taxon>Actinomycetes</taxon>
        <taxon>Kitasatosporales</taxon>
        <taxon>Streptomycetaceae</taxon>
        <taxon>Mangrovactinospora</taxon>
    </lineage>
</organism>
<dbReference type="EMBL" id="MLCF01000054">
    <property type="protein sequence ID" value="OIV37383.1"/>
    <property type="molecule type" value="Genomic_DNA"/>
</dbReference>
<protein>
    <recommendedName>
        <fullName evidence="3">DNA primase/polymerase bifunctional N-terminal domain-containing protein</fullName>
    </recommendedName>
</protein>
<keyword evidence="2" id="KW-1185">Reference proteome</keyword>
<evidence type="ECO:0008006" key="3">
    <source>
        <dbReference type="Google" id="ProtNLM"/>
    </source>
</evidence>
<dbReference type="Proteomes" id="UP000243342">
    <property type="component" value="Unassembled WGS sequence"/>
</dbReference>
<name>A0A1J7BFA1_9ACTN</name>
<proteinExistence type="predicted"/>
<evidence type="ECO:0000313" key="1">
    <source>
        <dbReference type="EMBL" id="OIV37383.1"/>
    </source>
</evidence>
<reference evidence="1 2" key="1">
    <citation type="submission" date="2016-10" db="EMBL/GenBank/DDBJ databases">
        <title>Genome sequence of Streptomyces gilvigriseus MUSC 26.</title>
        <authorList>
            <person name="Lee L.-H."/>
            <person name="Ser H.-L."/>
        </authorList>
    </citation>
    <scope>NUCLEOTIDE SEQUENCE [LARGE SCALE GENOMIC DNA]</scope>
    <source>
        <strain evidence="1 2">MUSC 26</strain>
    </source>
</reference>